<feature type="compositionally biased region" description="Polar residues" evidence="4">
    <location>
        <begin position="1"/>
        <end position="13"/>
    </location>
</feature>
<dbReference type="PANTHER" id="PTHR12338">
    <property type="entry name" value="AUTOTRANSPORTER"/>
    <property type="match status" value="1"/>
</dbReference>
<feature type="region of interest" description="Disordered" evidence="4">
    <location>
        <begin position="1"/>
        <end position="26"/>
    </location>
</feature>
<protein>
    <submittedName>
        <fullName evidence="5">Uncharacterized protein</fullName>
    </submittedName>
</protein>
<dbReference type="SUPFAM" id="SSF51126">
    <property type="entry name" value="Pectin lyase-like"/>
    <property type="match status" value="1"/>
</dbReference>
<evidence type="ECO:0000256" key="4">
    <source>
        <dbReference type="SAM" id="MobiDB-lite"/>
    </source>
</evidence>
<evidence type="ECO:0000256" key="3">
    <source>
        <dbReference type="ARBA" id="ARBA00022729"/>
    </source>
</evidence>
<evidence type="ECO:0000313" key="6">
    <source>
        <dbReference type="Proteomes" id="UP000078572"/>
    </source>
</evidence>
<keyword evidence="6" id="KW-1185">Reference proteome</keyword>
<keyword evidence="2" id="KW-0964">Secreted</keyword>
<comment type="subcellular location">
    <subcellularLocation>
        <location evidence="1">Secreted</location>
    </subcellularLocation>
</comment>
<accession>A0A192A4U2</accession>
<dbReference type="NCBIfam" id="TIGR01901">
    <property type="entry name" value="adhes_NPXG"/>
    <property type="match status" value="1"/>
</dbReference>
<dbReference type="OrthoDB" id="218680at2"/>
<dbReference type="RefSeq" id="WP_064807918.1">
    <property type="nucleotide sequence ID" value="NZ_CP016023.1"/>
</dbReference>
<evidence type="ECO:0000313" key="5">
    <source>
        <dbReference type="EMBL" id="ANJ75368.1"/>
    </source>
</evidence>
<dbReference type="Pfam" id="PF12545">
    <property type="entry name" value="DUF3739"/>
    <property type="match status" value="1"/>
</dbReference>
<feature type="compositionally biased region" description="Basic and acidic residues" evidence="4">
    <location>
        <begin position="2955"/>
        <end position="2968"/>
    </location>
</feature>
<organism evidence="5 6">
    <name type="scientific">Ralstonia insidiosa</name>
    <dbReference type="NCBI Taxonomy" id="190721"/>
    <lineage>
        <taxon>Bacteria</taxon>
        <taxon>Pseudomonadati</taxon>
        <taxon>Pseudomonadota</taxon>
        <taxon>Betaproteobacteria</taxon>
        <taxon>Burkholderiales</taxon>
        <taxon>Burkholderiaceae</taxon>
        <taxon>Ralstonia</taxon>
    </lineage>
</organism>
<reference evidence="6" key="1">
    <citation type="submission" date="2016-06" db="EMBL/GenBank/DDBJ databases">
        <authorList>
            <person name="Xu Y."/>
            <person name="Nagy A."/>
            <person name="Yan X."/>
            <person name="Kim S.W."/>
            <person name="Haley B."/>
            <person name="Liu N.T."/>
            <person name="Nou X."/>
        </authorList>
    </citation>
    <scope>NUCLEOTIDE SEQUENCE [LARGE SCALE GENOMIC DNA]</scope>
    <source>
        <strain evidence="6">ATCC 49129</strain>
    </source>
</reference>
<sequence>MQPSQPAKSSSVPFLSHRRRAHDKRPVHTWRIKPLVQAAALTLLAASAHAQTRAFSGAWFAERGAAQNTAAATGRLPNGTPVALINDPQQQSQQARQQLQQSLANLNGVAAAIAAQQAAQNAARQAALSGSSDVPDGLADGGLKVDTNSLTRGWVNANAPVQSNKDGRVNVAIQQTADKAVLNWETYNVGRNTTVEYQQQSNWSVLNRVNDPNGRPSQIRGQIKADGTVLIVNRNGVIFTGSSQVDTRNLVAAAANVTDDQFRKGLYGDNATPTFTNAGGKIKVEAGAQISTRAPQSVTQGGGYVLLVGTEVENAGTITTPKGQTQLAAGDSFIIRKGVGTDGNSTSTTRGNEIAPQFVANSTAGYVVNNGLIAANQGDITLAGRDVAQNGVAISTTTVNTRGTIHLLNSATDTKGRVTVGPGATTAILIEQDAATALDSQRNALLQESATQDKLRADTAQGVFDNLSRLSDRRDLSRIEIVSGGDVLFADSSLSLATGGQIQVSAARRALVTDRARLDVGGAVGVQVSMESNNVQVNVQGNEQRDAPGNRDSGVLNNANVWIDRRRLIYVPAKPGVYDKDRYYTAGGLLEVGGYLDNTGHSIGEWAAQGGTIMLGGKEVVTQRGSSINLSGGSLDVQTGFLRQTFFKGRDGQLYDASSAPMDVLYTGVYQGFEAAHPRWGNKTTEYFYSPLIAPRQKLENGYTAGRDAGQLILSTPTAVVDGDIVSAVYNGPRQTQARSTSATDGYMQAQTAVAIPATLRIGRYDGYGLAGAYDTQVRIGDVAAIDPITLKDALSADRINTIQLDAQRLNDMGLGGLSIASQGNATIDKRLALADGGTVSVAASSIDVNADVVAHGGNVSLSNVLRVGNPTAQPTPLAKDGKSRIALAQGATVDVSGLWVNGALDPATVAGMAWLNGGSVSMEGVQGIALTSGSTIDVSSGAGILANGSVRGGKGGNVTLTANTPPNAPDVADGSSLQLGSTIKGYGVNGGGTLTVAADKVLISNGSGAQAGQLLLTPDFFRQGFSAYDVNGYRGLTVAPGTALNVEMPVYFVPDAARRVGTGVRPADVLTLWTPPVYQQDAVNAKLIQRGGASLTLQSNRLLNQLVGSQLQVGQGARIVVDPGQTVTLQTPGQITMDGAITAPGGTIKVLQMNQATVSPADYFDPQRSIWIGDHAVLDVAAKAVTAVDQFGRRYGVAGNGGTIAIGPNGPRANDGIEPAANAFIIIRPGAVLDASGAGAVVDVLQGAGQTLPTGLVTRQVALAGDGGTIALASYNGIHADGTMRAAAGGAGAAGGTLSVTLETPRYSTTPDSRPSPDMVVPRELLIGAVYRPALPVDFQPGKADPALAFGKTRIGVDRIGAGGFDALSVYADMVTFDGPVNLSLGRSLQIRSNALSSADAGSAVHLSAPYVRFDQTTVNALGGTLYPIVGGGTTAVTERLKLQNLSPLATKAALTVDANLIDLVFAYGAGAYGSFDQPIPNPPGQIARAGFGAMTLNSTGDIRVQSGGGGSRQLTLNAAQVYPVSSNNARLAATERITLGRSSTEIPNVPDSVFGTLSVFAPSIDQGGILRAPLGNLLLGTTSVSDLPTPTSRVRLLPGSLTSVSGAGLTLPYGGTSDGVTYTANGAPVSGAGSIDTFYSGVLRINGNSVDVAPGAVLDLSGGGVIAGAGFISGRGGSVDVLKTPFINANPAFTYSAQNNAVYAIVPGYRNAYAPFDAGADIASAGRQITIGTGVPELAPGVYTLLPAAYALLPGAYRVELGRTGTLLPTVSQVGAGTYLTSGTLGTANTGVQAALPTQIMLTPGNVVRRHSQYNETGYADFVRADANRFGNLRPLLPADGRTLQLLYGAPADGAPALKFAGSARFDGAPGGYGGSLMIDGSPIGGSPNIEVTPSGATPTAGFVSLDANALNAIGAPRMSIGGGTQLFDGSQRMLGGKAASVTLRSGAELKAREVLLIAQAGGVIVEDGARISTLGQGADTPYPSTDGYTFTTKSNLLAVSNGQLNVTQTAVAGASKGISIGQAELYGEGSLLFSTQGAGQLKLSDSARYGAKSLTLSMSSINIGEQTTLDSAASVLPNGLRLNQALLSRLLAGNAGIGVPKLENLLLTASQSVNFYGTVALNTIDPMTGRSSLASFVLNTPAIYGQGNSGDVATITTDKLIWNGLSDGVLRSGNNKAPSSLRPGGVIAGGAGTGSGTFNIVARDVVFGYGPFTQPDTQLTLDRLALGFSNFNVQASQRITSNNRNTLSVYQTQGAYQPTTGYQYSGGNLNLVTPLLTGDSGSINRFTAGGALTVSAPAGASPATVPGDALGAEIGLKGGSVNIASAIVLPSGRLTVSGDTGVALGDAARIDMAGRAVQMVDVTKYSSGGDVLIDSAHGNVSQAAASLIDVSAQNNRAGSVSVTALDAAAGRVDLAGTIRGGTSGRYDAGGTDVLWQPGSVDVRAQTLNDFAGLNQRLTSGGVTGARSFQIKQGDLVVGDELKANTINASVDGGSLIVNGRVDASGEQPGTIRLAARNGLTLGAGAVLDAHGTRLRVDSYGLPIDAPNRGIVDLRATDGRLTLTPGAVIDVRAADTVARGTVSLSAPRIGADTQGDIAIDAAGPLDIRGARSVAVYGFRRYDNAPLDTSPSVDGKPSQVITQDWLDGIHADSQRYINAAWTNGDLQARLAGLRAAGSAYHLRPGVEIVSATADGNLAVKGDLDFSGYRYGPNADANVRGSGEPGAVVVRAGGKLQVFGSVTDGFAPPPTTPDERGWALTMGLNPYSNDIVVPRTGISLADGTTFPAGAVLNYDVPLKQLVLPANYVLPVRVTLRANVTLPAGTVLQAAVRDSTGKVLYAAGTALRQDAVLRSGMMLDPGSIVGSTLSVMRLTWPKGVPLAVASGKPTLDGALALKVGAVIPGATDVKLPGGVQFVNLRDVVGGSQGKNWAVASMLPGGSDSWSMRLVSGADTRAADSRATRPDAKQNGDLVLGDAHGSSDVRQTSGGLYWLPGNSSGKKPFEPVSPDDEFGCNPTSCINLPAGDVLVPRFPLFSVLRTGTGDLDLVSGGSIDMRSAYGIYTAGTQSAAMRSSDGRNLYNQPRGVELSNSGTTVLGPAGTVFEPFVNGDPATSLYQAWYPERGGNVLLSAQGAILGRTQGRTNDGSVRSNNNPGDWLWRQGGAESGLPTAWWVNFGTYVYPINGTGAPSPTSASALTPFVTGFTGIGTLGGGNLQVTAGSDAGMLSNPNAGAMPASQALNLGIASTGRLGADGKLVLTGGGDLLLRVGGAINPIERTSAVGSVSQDSSGVLTNLRGNIRVDAGSIGRLDLTYGKTTTSDPRGVDRFAANDATPFGGVVVVPGDANVDLSTRRDLVLSGAADAGRLVQPVATPYLPTVGGVLAPQPGGGYSWFSLWTDRTALNLFSAGGNLAPTTQTAAPATTATDVGGATDSRFVYPGTLRAVSARGGIYYGAGQDLSTSLVLAPSPSGQLEILANGSLYANGYAISQSGAAQSALATPFHPGFRGYAIGTPGPLVNNTSPESSLPRGVDGTPLFTFGADTASGVLHAKDTKPARFYAVNGDIVGLRTGEILDFTRGGTDSSPKSQSTWYVAAKPVWIVAGRDIVGAGTPPGTSTNSGWGPTSTGNLLLNNNPNDISVVSAGRDILFGNFRVAGPGTLEVTAGRNLYQADKGLLESIGRIGTAISVSPDDRGSGAGISVMAGAGAAGADFTTFARRYLDAGNLVNPSAPLADQTGKVAKTYEKELLNWLQARFDYKGTQDGALAFYLGLPPEQQRVFARSVYFNELQAGGREYNDPTSRRFGSYLRGRQAIASLFPDKDAQGRPIQRDGTITMFGPSGIRTDFGGGIQTLTPGGKLIVGVEGLAPPATSGLLTQGAGDIQIYSKDSVLLGLSRIMTTFGGGILVWSAEGDINAGRGSKTSLLYTPPLRVYDNAGNVTLSPQVPSSGAGIATLNPIPEVPRGDVDLIAPLGTVDPGEAGIRVSGDINVAALRVVNAANIQAQGESRGIPTVALVNVSALSSASAAANSATQAAQDVMRQQQAAARNGLPSIITVQVLGYGGACGGENGDGAQKAPPPERQDRSSYDPGSAFQMIGNGDLTERQKMRLTAAERKNL</sequence>
<dbReference type="GO" id="GO:0005576">
    <property type="term" value="C:extracellular region"/>
    <property type="evidence" value="ECO:0007669"/>
    <property type="project" value="UniProtKB-SubCell"/>
</dbReference>
<dbReference type="InterPro" id="IPR008638">
    <property type="entry name" value="FhaB/CdiA-like_TPS"/>
</dbReference>
<dbReference type="InterPro" id="IPR011050">
    <property type="entry name" value="Pectin_lyase_fold/virulence"/>
</dbReference>
<dbReference type="Gene3D" id="2.160.20.10">
    <property type="entry name" value="Single-stranded right-handed beta-helix, Pectin lyase-like"/>
    <property type="match status" value="1"/>
</dbReference>
<keyword evidence="3" id="KW-0732">Signal</keyword>
<gene>
    <name evidence="5" type="ORF">A9Y76_22985</name>
</gene>
<dbReference type="Proteomes" id="UP000078572">
    <property type="component" value="Chromosome 2"/>
</dbReference>
<proteinExistence type="predicted"/>
<feature type="region of interest" description="Disordered" evidence="4">
    <location>
        <begin position="2955"/>
        <end position="2981"/>
    </location>
</feature>
<dbReference type="InterPro" id="IPR021026">
    <property type="entry name" value="Filamn_hemagglutn_DUF3739"/>
</dbReference>
<evidence type="ECO:0000256" key="1">
    <source>
        <dbReference type="ARBA" id="ARBA00004613"/>
    </source>
</evidence>
<dbReference type="InterPro" id="IPR050909">
    <property type="entry name" value="Bact_Autotransporter_VF"/>
</dbReference>
<dbReference type="GeneID" id="61528911"/>
<feature type="region of interest" description="Disordered" evidence="4">
    <location>
        <begin position="4067"/>
        <end position="4102"/>
    </location>
</feature>
<dbReference type="EMBL" id="CP016023">
    <property type="protein sequence ID" value="ANJ75368.1"/>
    <property type="molecule type" value="Genomic_DNA"/>
</dbReference>
<dbReference type="Pfam" id="PF05860">
    <property type="entry name" value="TPS"/>
    <property type="match status" value="1"/>
</dbReference>
<dbReference type="PANTHER" id="PTHR12338:SF8">
    <property type="entry name" value="HEME_HEMOPEXIN-BINDING PROTEIN"/>
    <property type="match status" value="1"/>
</dbReference>
<feature type="compositionally biased region" description="Basic residues" evidence="4">
    <location>
        <begin position="16"/>
        <end position="26"/>
    </location>
</feature>
<dbReference type="STRING" id="190721.ACS15_5010"/>
<name>A0A192A4U2_9RALS</name>
<dbReference type="InterPro" id="IPR012334">
    <property type="entry name" value="Pectin_lyas_fold"/>
</dbReference>
<evidence type="ECO:0000256" key="2">
    <source>
        <dbReference type="ARBA" id="ARBA00022525"/>
    </source>
</evidence>
<dbReference type="SMART" id="SM00912">
    <property type="entry name" value="Haemagg_act"/>
    <property type="match status" value="1"/>
</dbReference>